<name>A0A1W1H6H3_9BACT</name>
<evidence type="ECO:0000256" key="1">
    <source>
        <dbReference type="ARBA" id="ARBA00023015"/>
    </source>
</evidence>
<dbReference type="SMART" id="SM00530">
    <property type="entry name" value="HTH_XRE"/>
    <property type="match status" value="1"/>
</dbReference>
<dbReference type="STRING" id="1246637.MTBBW1_1230005"/>
<dbReference type="Pfam" id="PF01381">
    <property type="entry name" value="HTH_3"/>
    <property type="match status" value="1"/>
</dbReference>
<feature type="domain" description="HTH cro/C1-type" evidence="4">
    <location>
        <begin position="47"/>
        <end position="100"/>
    </location>
</feature>
<gene>
    <name evidence="5" type="ORF">MTBBW1_1230005</name>
</gene>
<dbReference type="EMBL" id="FWEV01000028">
    <property type="protein sequence ID" value="SLM28034.1"/>
    <property type="molecule type" value="Genomic_DNA"/>
</dbReference>
<dbReference type="InterPro" id="IPR010982">
    <property type="entry name" value="Lambda_DNA-bd_dom_sf"/>
</dbReference>
<keyword evidence="2" id="KW-0238">DNA-binding</keyword>
<dbReference type="PANTHER" id="PTHR36511:SF3">
    <property type="entry name" value="ANTITOXIN HIGA-2"/>
    <property type="match status" value="1"/>
</dbReference>
<reference evidence="5 6" key="1">
    <citation type="submission" date="2017-03" db="EMBL/GenBank/DDBJ databases">
        <authorList>
            <person name="Afonso C.L."/>
            <person name="Miller P.J."/>
            <person name="Scott M.A."/>
            <person name="Spackman E."/>
            <person name="Goraichik I."/>
            <person name="Dimitrov K.M."/>
            <person name="Suarez D.L."/>
            <person name="Swayne D.E."/>
        </authorList>
    </citation>
    <scope>NUCLEOTIDE SEQUENCE [LARGE SCALE GENOMIC DNA]</scope>
    <source>
        <strain evidence="5">PRJEB14757</strain>
    </source>
</reference>
<dbReference type="GO" id="GO:0003677">
    <property type="term" value="F:DNA binding"/>
    <property type="evidence" value="ECO:0007669"/>
    <property type="project" value="UniProtKB-KW"/>
</dbReference>
<accession>A0A1W1H6H3</accession>
<evidence type="ECO:0000256" key="2">
    <source>
        <dbReference type="ARBA" id="ARBA00023125"/>
    </source>
</evidence>
<evidence type="ECO:0000313" key="5">
    <source>
        <dbReference type="EMBL" id="SLM28034.1"/>
    </source>
</evidence>
<protein>
    <recommendedName>
        <fullName evidence="4">HTH cro/C1-type domain-containing protein</fullName>
    </recommendedName>
</protein>
<dbReference type="SUPFAM" id="SSF47413">
    <property type="entry name" value="lambda repressor-like DNA-binding domains"/>
    <property type="match status" value="1"/>
</dbReference>
<dbReference type="PANTHER" id="PTHR36511">
    <property type="entry name" value="MERR FAMILY BACTERIAL REGULATORY PROTEIN"/>
    <property type="match status" value="1"/>
</dbReference>
<keyword evidence="1" id="KW-0805">Transcription regulation</keyword>
<evidence type="ECO:0000313" key="6">
    <source>
        <dbReference type="Proteomes" id="UP000191931"/>
    </source>
</evidence>
<dbReference type="InterPro" id="IPR001387">
    <property type="entry name" value="Cro/C1-type_HTH"/>
</dbReference>
<evidence type="ECO:0000259" key="4">
    <source>
        <dbReference type="PROSITE" id="PS50943"/>
    </source>
</evidence>
<dbReference type="Gene3D" id="1.10.260.40">
    <property type="entry name" value="lambda repressor-like DNA-binding domains"/>
    <property type="match status" value="1"/>
</dbReference>
<evidence type="ECO:0000256" key="3">
    <source>
        <dbReference type="ARBA" id="ARBA00023163"/>
    </source>
</evidence>
<dbReference type="OrthoDB" id="9799384at2"/>
<keyword evidence="3" id="KW-0804">Transcription</keyword>
<keyword evidence="6" id="KW-1185">Reference proteome</keyword>
<dbReference type="PROSITE" id="PS50943">
    <property type="entry name" value="HTH_CROC1"/>
    <property type="match status" value="1"/>
</dbReference>
<dbReference type="InterPro" id="IPR052359">
    <property type="entry name" value="HTH-type_reg/antitoxin"/>
</dbReference>
<dbReference type="Proteomes" id="UP000191931">
    <property type="component" value="Unassembled WGS sequence"/>
</dbReference>
<dbReference type="CDD" id="cd00093">
    <property type="entry name" value="HTH_XRE"/>
    <property type="match status" value="1"/>
</dbReference>
<dbReference type="AlphaFoldDB" id="A0A1W1H6H3"/>
<dbReference type="RefSeq" id="WP_080804419.1">
    <property type="nucleotide sequence ID" value="NZ_LT828547.1"/>
</dbReference>
<sequence length="114" mass="12853">MRESIKSAIGETVQDLINSGLKTSFTKKELDSLGVEIPEVHLTNFQIKEIREKMNLSQSVFAKLLNVSPSSIRQWEQGKRKPSGSTKVLLDLLKRSPGILDYRLNIVDCLPTKQ</sequence>
<proteinExistence type="predicted"/>
<organism evidence="5 6">
    <name type="scientific">Desulfamplus magnetovallimortis</name>
    <dbReference type="NCBI Taxonomy" id="1246637"/>
    <lineage>
        <taxon>Bacteria</taxon>
        <taxon>Pseudomonadati</taxon>
        <taxon>Thermodesulfobacteriota</taxon>
        <taxon>Desulfobacteria</taxon>
        <taxon>Desulfobacterales</taxon>
        <taxon>Desulfobacteraceae</taxon>
        <taxon>Desulfamplus</taxon>
    </lineage>
</organism>